<comment type="caution">
    <text evidence="2">The sequence shown here is derived from an EMBL/GenBank/DDBJ whole genome shotgun (WGS) entry which is preliminary data.</text>
</comment>
<protein>
    <submittedName>
        <fullName evidence="2">Uncharacterized protein</fullName>
    </submittedName>
</protein>
<evidence type="ECO:0000256" key="1">
    <source>
        <dbReference type="SAM" id="MobiDB-lite"/>
    </source>
</evidence>
<gene>
    <name evidence="2" type="ORF">EB796_004618</name>
</gene>
<reference evidence="2" key="1">
    <citation type="submission" date="2020-06" db="EMBL/GenBank/DDBJ databases">
        <title>Draft genome of Bugula neritina, a colonial animal packing powerful symbionts and potential medicines.</title>
        <authorList>
            <person name="Rayko M."/>
        </authorList>
    </citation>
    <scope>NUCLEOTIDE SEQUENCE [LARGE SCALE GENOMIC DNA]</scope>
    <source>
        <strain evidence="2">Kwan_BN1</strain>
    </source>
</reference>
<dbReference type="AlphaFoldDB" id="A0A7J7KFL8"/>
<accession>A0A7J7KFL8</accession>
<dbReference type="EMBL" id="VXIV02000630">
    <property type="protein sequence ID" value="KAF6037057.1"/>
    <property type="molecule type" value="Genomic_DNA"/>
</dbReference>
<keyword evidence="3" id="KW-1185">Reference proteome</keyword>
<proteinExistence type="predicted"/>
<organism evidence="2 3">
    <name type="scientific">Bugula neritina</name>
    <name type="common">Brown bryozoan</name>
    <name type="synonym">Sertularia neritina</name>
    <dbReference type="NCBI Taxonomy" id="10212"/>
    <lineage>
        <taxon>Eukaryota</taxon>
        <taxon>Metazoa</taxon>
        <taxon>Spiralia</taxon>
        <taxon>Lophotrochozoa</taxon>
        <taxon>Bryozoa</taxon>
        <taxon>Gymnolaemata</taxon>
        <taxon>Cheilostomatida</taxon>
        <taxon>Flustrina</taxon>
        <taxon>Buguloidea</taxon>
        <taxon>Bugulidae</taxon>
        <taxon>Bugula</taxon>
    </lineage>
</organism>
<dbReference type="Proteomes" id="UP000593567">
    <property type="component" value="Unassembled WGS sequence"/>
</dbReference>
<feature type="compositionally biased region" description="Basic and acidic residues" evidence="1">
    <location>
        <begin position="125"/>
        <end position="144"/>
    </location>
</feature>
<name>A0A7J7KFL8_BUGNE</name>
<evidence type="ECO:0000313" key="2">
    <source>
        <dbReference type="EMBL" id="KAF6037057.1"/>
    </source>
</evidence>
<sequence length="202" mass="21410">MHREWMVSNCNTIEAAGVVCEGGSGEDDLDLKIVASHGGDQVEENSIDPSPPSVTASEVGRVEEPAARSRYSQRTLDILARARELLNNPSFLADRFPSDPVISEPQSSSAVAVAATQPDYPAAAQHDHGAAAQHDHGAAAQHDHGAAALEGRSGSFSVEDVNPAPVVPREVTADEVHQIEDVLTEMRAKSDQPLSPLLNQLV</sequence>
<feature type="region of interest" description="Disordered" evidence="1">
    <location>
        <begin position="40"/>
        <end position="71"/>
    </location>
</feature>
<evidence type="ECO:0000313" key="3">
    <source>
        <dbReference type="Proteomes" id="UP000593567"/>
    </source>
</evidence>
<feature type="region of interest" description="Disordered" evidence="1">
    <location>
        <begin position="121"/>
        <end position="144"/>
    </location>
</feature>